<feature type="domain" description="Tripartite ATP-independent periplasmic transporters DctQ component" evidence="10">
    <location>
        <begin position="24"/>
        <end position="152"/>
    </location>
</feature>
<keyword evidence="7 9" id="KW-0472">Membrane</keyword>
<dbReference type="KEGG" id="bbh:BN112_0785"/>
<feature type="transmembrane region" description="Helical" evidence="9">
    <location>
        <begin position="84"/>
        <end position="104"/>
    </location>
</feature>
<dbReference type="AlphaFoldDB" id="A0A0C6P3A2"/>
<evidence type="ECO:0000256" key="9">
    <source>
        <dbReference type="RuleBase" id="RU369079"/>
    </source>
</evidence>
<evidence type="ECO:0000256" key="3">
    <source>
        <dbReference type="ARBA" id="ARBA00022475"/>
    </source>
</evidence>
<keyword evidence="3" id="KW-1003">Cell membrane</keyword>
<reference evidence="11 12" key="1">
    <citation type="journal article" date="2012" name="BMC Genomics">
        <title>Comparative genomics of the classical Bordetella subspecies: the evolution and exchange of virulence-associated diversity amongst closely related pathogens.</title>
        <authorList>
            <person name="Park J."/>
            <person name="Zhang Y."/>
            <person name="Buboltz A.M."/>
            <person name="Zhang X."/>
            <person name="Schuster S.C."/>
            <person name="Ahuja U."/>
            <person name="Liu M."/>
            <person name="Miller J.F."/>
            <person name="Sebaihia M."/>
            <person name="Bentley S.D."/>
            <person name="Parkhill J."/>
            <person name="Harvill E.T."/>
        </authorList>
    </citation>
    <scope>NUCLEOTIDE SEQUENCE [LARGE SCALE GENOMIC DNA]</scope>
    <source>
        <strain evidence="11 12">253</strain>
    </source>
</reference>
<feature type="transmembrane region" description="Helical" evidence="9">
    <location>
        <begin position="45"/>
        <end position="63"/>
    </location>
</feature>
<evidence type="ECO:0000256" key="2">
    <source>
        <dbReference type="ARBA" id="ARBA00022448"/>
    </source>
</evidence>
<dbReference type="HOGENOM" id="CLU_086356_2_3_4"/>
<dbReference type="EMBL" id="HE965806">
    <property type="protein sequence ID" value="CCJ52703.1"/>
    <property type="molecule type" value="Genomic_DNA"/>
</dbReference>
<evidence type="ECO:0000259" key="10">
    <source>
        <dbReference type="Pfam" id="PF04290"/>
    </source>
</evidence>
<evidence type="ECO:0000313" key="11">
    <source>
        <dbReference type="EMBL" id="CCJ52703.1"/>
    </source>
</evidence>
<dbReference type="Pfam" id="PF04290">
    <property type="entry name" value="DctQ"/>
    <property type="match status" value="1"/>
</dbReference>
<dbReference type="Proteomes" id="UP000007564">
    <property type="component" value="Chromosome"/>
</dbReference>
<dbReference type="GeneID" id="56479091"/>
<evidence type="ECO:0000256" key="5">
    <source>
        <dbReference type="ARBA" id="ARBA00022692"/>
    </source>
</evidence>
<comment type="subcellular location">
    <subcellularLocation>
        <location evidence="1 9">Cell inner membrane</location>
        <topology evidence="1 9">Multi-pass membrane protein</topology>
    </subcellularLocation>
</comment>
<name>A0A0C6P3A2_BORBO</name>
<dbReference type="PANTHER" id="PTHR35011:SF10">
    <property type="entry name" value="TRAP TRANSPORTER SMALL PERMEASE PROTEIN"/>
    <property type="match status" value="1"/>
</dbReference>
<feature type="transmembrane region" description="Helical" evidence="9">
    <location>
        <begin position="7"/>
        <end position="30"/>
    </location>
</feature>
<accession>A0A0C6P3A2</accession>
<dbReference type="PANTHER" id="PTHR35011">
    <property type="entry name" value="2,3-DIKETO-L-GULONATE TRAP TRANSPORTER SMALL PERMEASE PROTEIN YIAM"/>
    <property type="match status" value="1"/>
</dbReference>
<evidence type="ECO:0000256" key="4">
    <source>
        <dbReference type="ARBA" id="ARBA00022519"/>
    </source>
</evidence>
<protein>
    <recommendedName>
        <fullName evidence="9">TRAP transporter small permease protein</fullName>
    </recommendedName>
</protein>
<comment type="subunit">
    <text evidence="9">The complex comprises the extracytoplasmic solute receptor protein and the two transmembrane proteins.</text>
</comment>
<feature type="transmembrane region" description="Helical" evidence="9">
    <location>
        <begin position="124"/>
        <end position="145"/>
    </location>
</feature>
<evidence type="ECO:0000256" key="6">
    <source>
        <dbReference type="ARBA" id="ARBA00022989"/>
    </source>
</evidence>
<comment type="function">
    <text evidence="9">Part of the tripartite ATP-independent periplasmic (TRAP) transport system.</text>
</comment>
<dbReference type="InterPro" id="IPR055348">
    <property type="entry name" value="DctQ"/>
</dbReference>
<keyword evidence="4 9" id="KW-0997">Cell inner membrane</keyword>
<evidence type="ECO:0000256" key="1">
    <source>
        <dbReference type="ARBA" id="ARBA00004429"/>
    </source>
</evidence>
<keyword evidence="5 9" id="KW-0812">Transmembrane</keyword>
<evidence type="ECO:0000256" key="7">
    <source>
        <dbReference type="ARBA" id="ARBA00023136"/>
    </source>
</evidence>
<sequence length="163" mass="17458">MPILDRIAVASGAVAALFLALIGAIVAAQIASRLLGMQIPAADDFAAWSMAASVFLALPYAMLRGDHIRVTLLLQFLPKTAHRPYELAATALGLALSAWAAWQAAGFVHESFAYDEVAQGMLRVPLWIPQICMPIGLALLTLMLARRLAMVARGRQPEETAHG</sequence>
<keyword evidence="6 9" id="KW-1133">Transmembrane helix</keyword>
<dbReference type="RefSeq" id="WP_003811094.1">
    <property type="nucleotide sequence ID" value="NC_019382.1"/>
</dbReference>
<dbReference type="GO" id="GO:0005886">
    <property type="term" value="C:plasma membrane"/>
    <property type="evidence" value="ECO:0007669"/>
    <property type="project" value="UniProtKB-SubCell"/>
</dbReference>
<dbReference type="GO" id="GO:0015740">
    <property type="term" value="P:C4-dicarboxylate transport"/>
    <property type="evidence" value="ECO:0007669"/>
    <property type="project" value="TreeGrafter"/>
</dbReference>
<dbReference type="OrthoDB" id="26202at2"/>
<evidence type="ECO:0000256" key="8">
    <source>
        <dbReference type="ARBA" id="ARBA00038436"/>
    </source>
</evidence>
<comment type="similarity">
    <text evidence="8 9">Belongs to the TRAP transporter small permease family.</text>
</comment>
<dbReference type="InterPro" id="IPR007387">
    <property type="entry name" value="TRAP_DctQ"/>
</dbReference>
<proteinExistence type="inferred from homology"/>
<organism evidence="11 12">
    <name type="scientific">Bordetella bronchiseptica 253</name>
    <dbReference type="NCBI Taxonomy" id="568707"/>
    <lineage>
        <taxon>Bacteria</taxon>
        <taxon>Pseudomonadati</taxon>
        <taxon>Pseudomonadota</taxon>
        <taxon>Betaproteobacteria</taxon>
        <taxon>Burkholderiales</taxon>
        <taxon>Alcaligenaceae</taxon>
        <taxon>Bordetella</taxon>
    </lineage>
</organism>
<evidence type="ECO:0000313" key="12">
    <source>
        <dbReference type="Proteomes" id="UP000007564"/>
    </source>
</evidence>
<gene>
    <name evidence="11" type="ORF">BN112_0785</name>
</gene>
<keyword evidence="2 9" id="KW-0813">Transport</keyword>
<dbReference type="GO" id="GO:0022857">
    <property type="term" value="F:transmembrane transporter activity"/>
    <property type="evidence" value="ECO:0007669"/>
    <property type="project" value="UniProtKB-UniRule"/>
</dbReference>